<evidence type="ECO:0000313" key="3">
    <source>
        <dbReference type="Proteomes" id="UP001596203"/>
    </source>
</evidence>
<reference evidence="3" key="1">
    <citation type="journal article" date="2019" name="Int. J. Syst. Evol. Microbiol.">
        <title>The Global Catalogue of Microorganisms (GCM) 10K type strain sequencing project: providing services to taxonomists for standard genome sequencing and annotation.</title>
        <authorList>
            <consortium name="The Broad Institute Genomics Platform"/>
            <consortium name="The Broad Institute Genome Sequencing Center for Infectious Disease"/>
            <person name="Wu L."/>
            <person name="Ma J."/>
        </authorList>
    </citation>
    <scope>NUCLEOTIDE SEQUENCE [LARGE SCALE GENOMIC DNA]</scope>
    <source>
        <strain evidence="3">ZS-35-S2</strain>
    </source>
</reference>
<name>A0ABW1KJE2_9ACTN</name>
<evidence type="ECO:0000259" key="1">
    <source>
        <dbReference type="Pfam" id="PF12728"/>
    </source>
</evidence>
<dbReference type="Proteomes" id="UP001596203">
    <property type="component" value="Unassembled WGS sequence"/>
</dbReference>
<dbReference type="InterPro" id="IPR010093">
    <property type="entry name" value="SinI_DNA-bd"/>
</dbReference>
<comment type="caution">
    <text evidence="2">The sequence shown here is derived from an EMBL/GenBank/DDBJ whole genome shotgun (WGS) entry which is preliminary data.</text>
</comment>
<keyword evidence="3" id="KW-1185">Reference proteome</keyword>
<feature type="domain" description="Helix-turn-helix" evidence="1">
    <location>
        <begin position="59"/>
        <end position="107"/>
    </location>
</feature>
<dbReference type="RefSeq" id="WP_377430764.1">
    <property type="nucleotide sequence ID" value="NZ_JBHSPR010000053.1"/>
</dbReference>
<organism evidence="2 3">
    <name type="scientific">Plantactinospora solaniradicis</name>
    <dbReference type="NCBI Taxonomy" id="1723736"/>
    <lineage>
        <taxon>Bacteria</taxon>
        <taxon>Bacillati</taxon>
        <taxon>Actinomycetota</taxon>
        <taxon>Actinomycetes</taxon>
        <taxon>Micromonosporales</taxon>
        <taxon>Micromonosporaceae</taxon>
        <taxon>Plantactinospora</taxon>
    </lineage>
</organism>
<dbReference type="NCBIfam" id="TIGR01764">
    <property type="entry name" value="excise"/>
    <property type="match status" value="1"/>
</dbReference>
<dbReference type="Pfam" id="PF12728">
    <property type="entry name" value="HTH_17"/>
    <property type="match status" value="1"/>
</dbReference>
<accession>A0ABW1KJE2</accession>
<protein>
    <submittedName>
        <fullName evidence="2">Helix-turn-helix domain-containing protein</fullName>
    </submittedName>
</protein>
<dbReference type="EMBL" id="JBHSPR010000053">
    <property type="protein sequence ID" value="MFC6021880.1"/>
    <property type="molecule type" value="Genomic_DNA"/>
</dbReference>
<gene>
    <name evidence="2" type="ORF">ACFP2T_37675</name>
</gene>
<evidence type="ECO:0000313" key="2">
    <source>
        <dbReference type="EMBL" id="MFC6021880.1"/>
    </source>
</evidence>
<proteinExistence type="predicted"/>
<sequence>MKSSVIYACGRAVPLERGRLARDWFRPHPDATRRLLLRQASTTGRQDTHQPERQESQVLLTVAEACQRLRISKWMLQQLINRRQLRSVKLGSRRLIPASAINELLDRLSAQEAL</sequence>
<dbReference type="InterPro" id="IPR041657">
    <property type="entry name" value="HTH_17"/>
</dbReference>